<dbReference type="Pfam" id="PF03401">
    <property type="entry name" value="TctC"/>
    <property type="match status" value="1"/>
</dbReference>
<protein>
    <submittedName>
        <fullName evidence="3">Tripartite tricarboxylate transporter substrate binding protein</fullName>
    </submittedName>
</protein>
<name>A0A4Z0C6Y8_9BURK</name>
<feature type="chain" id="PRO_5021272659" evidence="2">
    <location>
        <begin position="24"/>
        <end position="324"/>
    </location>
</feature>
<evidence type="ECO:0000256" key="2">
    <source>
        <dbReference type="SAM" id="SignalP"/>
    </source>
</evidence>
<evidence type="ECO:0000313" key="4">
    <source>
        <dbReference type="Proteomes" id="UP000298180"/>
    </source>
</evidence>
<dbReference type="Gene3D" id="3.40.190.10">
    <property type="entry name" value="Periplasmic binding protein-like II"/>
    <property type="match status" value="1"/>
</dbReference>
<dbReference type="PANTHER" id="PTHR42928:SF5">
    <property type="entry name" value="BLR1237 PROTEIN"/>
    <property type="match status" value="1"/>
</dbReference>
<reference evidence="3 4" key="1">
    <citation type="submission" date="2019-03" db="EMBL/GenBank/DDBJ databases">
        <title>Ramlibacter henchirensis DSM 14656, whole genome shotgun sequence.</title>
        <authorList>
            <person name="Zhang X."/>
            <person name="Feng G."/>
            <person name="Zhu H."/>
        </authorList>
    </citation>
    <scope>NUCLEOTIDE SEQUENCE [LARGE SCALE GENOMIC DNA]</scope>
    <source>
        <strain evidence="3 4">DSM 14656</strain>
    </source>
</reference>
<dbReference type="PIRSF" id="PIRSF017082">
    <property type="entry name" value="YflP"/>
    <property type="match status" value="1"/>
</dbReference>
<dbReference type="Gene3D" id="3.40.190.150">
    <property type="entry name" value="Bordetella uptake gene, domain 1"/>
    <property type="match status" value="1"/>
</dbReference>
<keyword evidence="2" id="KW-0732">Signal</keyword>
<accession>A0A4Z0C6Y8</accession>
<organism evidence="3 4">
    <name type="scientific">Ramlibacter henchirensis</name>
    <dbReference type="NCBI Taxonomy" id="204072"/>
    <lineage>
        <taxon>Bacteria</taxon>
        <taxon>Pseudomonadati</taxon>
        <taxon>Pseudomonadota</taxon>
        <taxon>Betaproteobacteria</taxon>
        <taxon>Burkholderiales</taxon>
        <taxon>Comamonadaceae</taxon>
        <taxon>Ramlibacter</taxon>
    </lineage>
</organism>
<dbReference type="OrthoDB" id="8806446at2"/>
<gene>
    <name evidence="3" type="ORF">EZ313_05755</name>
</gene>
<evidence type="ECO:0000256" key="1">
    <source>
        <dbReference type="ARBA" id="ARBA00006987"/>
    </source>
</evidence>
<dbReference type="PANTHER" id="PTHR42928">
    <property type="entry name" value="TRICARBOXYLATE-BINDING PROTEIN"/>
    <property type="match status" value="1"/>
</dbReference>
<dbReference type="SUPFAM" id="SSF53850">
    <property type="entry name" value="Periplasmic binding protein-like II"/>
    <property type="match status" value="1"/>
</dbReference>
<proteinExistence type="inferred from homology"/>
<evidence type="ECO:0000313" key="3">
    <source>
        <dbReference type="EMBL" id="TFZ06148.1"/>
    </source>
</evidence>
<dbReference type="RefSeq" id="WP_135262234.1">
    <property type="nucleotide sequence ID" value="NZ_SMLM01000001.1"/>
</dbReference>
<dbReference type="Proteomes" id="UP000298180">
    <property type="component" value="Unassembled WGS sequence"/>
</dbReference>
<dbReference type="CDD" id="cd07012">
    <property type="entry name" value="PBP2_Bug_TTT"/>
    <property type="match status" value="1"/>
</dbReference>
<dbReference type="InterPro" id="IPR042100">
    <property type="entry name" value="Bug_dom1"/>
</dbReference>
<feature type="signal peptide" evidence="2">
    <location>
        <begin position="1"/>
        <end position="23"/>
    </location>
</feature>
<sequence>MRNLLAFLALGAAALLSAGPGLAQQAWPSKPVRIVVPYPPGGNVDGAARIIASDLQKSLGQPIVVENKAGAGGMIAGDLVAKADPDGHTLFLAANGPLLFSPTIYNRQLYHWKKNFVPISRVSLTPLLVQVHPSVPARTVPELLALIKAKPNAVTMASPGAGTTNHLLSELMQKATGVQWTTVHYKGNAPATNDLLGGQVQFNFDQVSVAQPYIKDGRTRALAVIAPRRVPWLPDVPTLEEQGIKGVEGQTFTGLLAPAGTPPAVIEKLSAALKTVLDSKAVQDRFYQAGAEVAWLSPQQFTAYLQKEEDIWIPIIKTARITAE</sequence>
<comment type="caution">
    <text evidence="3">The sequence shown here is derived from an EMBL/GenBank/DDBJ whole genome shotgun (WGS) entry which is preliminary data.</text>
</comment>
<dbReference type="EMBL" id="SMLM01000001">
    <property type="protein sequence ID" value="TFZ06148.1"/>
    <property type="molecule type" value="Genomic_DNA"/>
</dbReference>
<keyword evidence="4" id="KW-1185">Reference proteome</keyword>
<dbReference type="InterPro" id="IPR005064">
    <property type="entry name" value="BUG"/>
</dbReference>
<dbReference type="AlphaFoldDB" id="A0A4Z0C6Y8"/>
<comment type="similarity">
    <text evidence="1">Belongs to the UPF0065 (bug) family.</text>
</comment>